<evidence type="ECO:0000256" key="1">
    <source>
        <dbReference type="SAM" id="Phobius"/>
    </source>
</evidence>
<keyword evidence="1" id="KW-0812">Transmembrane</keyword>
<keyword evidence="1" id="KW-1133">Transmembrane helix</keyword>
<reference evidence="2" key="1">
    <citation type="journal article" date="2020" name="mSystems">
        <title>Genome- and Community-Level Interaction Insights into Carbon Utilization and Element Cycling Functions of Hydrothermarchaeota in Hydrothermal Sediment.</title>
        <authorList>
            <person name="Zhou Z."/>
            <person name="Liu Y."/>
            <person name="Xu W."/>
            <person name="Pan J."/>
            <person name="Luo Z.H."/>
            <person name="Li M."/>
        </authorList>
    </citation>
    <scope>NUCLEOTIDE SEQUENCE</scope>
    <source>
        <strain evidence="2">HyVt-388</strain>
    </source>
</reference>
<accession>A0A9C9ELI3</accession>
<feature type="transmembrane region" description="Helical" evidence="1">
    <location>
        <begin position="12"/>
        <end position="28"/>
    </location>
</feature>
<dbReference type="Gene3D" id="2.40.10.10">
    <property type="entry name" value="Trypsin-like serine proteases"/>
    <property type="match status" value="1"/>
</dbReference>
<dbReference type="InterPro" id="IPR009003">
    <property type="entry name" value="Peptidase_S1_PA"/>
</dbReference>
<evidence type="ECO:0000313" key="3">
    <source>
        <dbReference type="Proteomes" id="UP000885826"/>
    </source>
</evidence>
<dbReference type="AlphaFoldDB" id="A0A9C9ELI3"/>
<dbReference type="EMBL" id="DRIG01000029">
    <property type="protein sequence ID" value="HEC78001.1"/>
    <property type="molecule type" value="Genomic_DNA"/>
</dbReference>
<gene>
    <name evidence="2" type="ORF">ENI34_02520</name>
</gene>
<dbReference type="SUPFAM" id="SSF50494">
    <property type="entry name" value="Trypsin-like serine proteases"/>
    <property type="match status" value="1"/>
</dbReference>
<comment type="caution">
    <text evidence="2">The sequence shown here is derived from an EMBL/GenBank/DDBJ whole genome shotgun (WGS) entry which is preliminary data.</text>
</comment>
<sequence>MNEDYKESIEFMRIWFFIFFIAINFIHADEAAEAARKIVEERQDAVVMIKVVLEMHDYENKAEVLGTIIDPSGLVILSLSSIDPSAMTFGLDSKTKIKSVKLLLSDGTEVPAKIVLRDRDLDIAFLRPTEKIEGKIDWIDLKENCRPDMMEQVVLISRLGSVAGYTPYASICRIQAIVEKPRMLFVPGFSGIFGGLGIPAFNLSGESVGILLLKVTNPTQLDMGGIGGGIQSMGMLPVILPAEEIIDAASHVPESGD</sequence>
<proteinExistence type="predicted"/>
<protein>
    <recommendedName>
        <fullName evidence="4">Serine protease</fullName>
    </recommendedName>
</protein>
<dbReference type="Proteomes" id="UP000885826">
    <property type="component" value="Unassembled WGS sequence"/>
</dbReference>
<dbReference type="InterPro" id="IPR043504">
    <property type="entry name" value="Peptidase_S1_PA_chymotrypsin"/>
</dbReference>
<name>A0A9C9ELI3_UNCW3</name>
<evidence type="ECO:0008006" key="4">
    <source>
        <dbReference type="Google" id="ProtNLM"/>
    </source>
</evidence>
<organism evidence="2 3">
    <name type="scientific">candidate division WOR-3 bacterium</name>
    <dbReference type="NCBI Taxonomy" id="2052148"/>
    <lineage>
        <taxon>Bacteria</taxon>
        <taxon>Bacteria division WOR-3</taxon>
    </lineage>
</organism>
<evidence type="ECO:0000313" key="2">
    <source>
        <dbReference type="EMBL" id="HEC78001.1"/>
    </source>
</evidence>
<keyword evidence="1" id="KW-0472">Membrane</keyword>